<reference evidence="1" key="1">
    <citation type="submission" date="2023-05" db="EMBL/GenBank/DDBJ databases">
        <title>Nepenthes gracilis genome sequencing.</title>
        <authorList>
            <person name="Fukushima K."/>
        </authorList>
    </citation>
    <scope>NUCLEOTIDE SEQUENCE</scope>
    <source>
        <strain evidence="1">SING2019-196</strain>
    </source>
</reference>
<evidence type="ECO:0000313" key="1">
    <source>
        <dbReference type="EMBL" id="GMH30476.1"/>
    </source>
</evidence>
<accession>A0AAD3TJT2</accession>
<dbReference type="EMBL" id="BSYO01000038">
    <property type="protein sequence ID" value="GMH30476.1"/>
    <property type="molecule type" value="Genomic_DNA"/>
</dbReference>
<gene>
    <name evidence="1" type="ORF">Nepgr_032319</name>
</gene>
<keyword evidence="2" id="KW-1185">Reference proteome</keyword>
<comment type="caution">
    <text evidence="1">The sequence shown here is derived from an EMBL/GenBank/DDBJ whole genome shotgun (WGS) entry which is preliminary data.</text>
</comment>
<dbReference type="AlphaFoldDB" id="A0AAD3TJT2"/>
<proteinExistence type="predicted"/>
<sequence>MLPSPGLGDVAKNYEVSLLEENEALLTKFDNTSVAEFTSCFFRVPGVSIAVSRPPSYSIPPKNSPCPLVAASPSRLQFRIPLMGTSIPTASKL</sequence>
<organism evidence="1 2">
    <name type="scientific">Nepenthes gracilis</name>
    <name type="common">Slender pitcher plant</name>
    <dbReference type="NCBI Taxonomy" id="150966"/>
    <lineage>
        <taxon>Eukaryota</taxon>
        <taxon>Viridiplantae</taxon>
        <taxon>Streptophyta</taxon>
        <taxon>Embryophyta</taxon>
        <taxon>Tracheophyta</taxon>
        <taxon>Spermatophyta</taxon>
        <taxon>Magnoliopsida</taxon>
        <taxon>eudicotyledons</taxon>
        <taxon>Gunneridae</taxon>
        <taxon>Pentapetalae</taxon>
        <taxon>Caryophyllales</taxon>
        <taxon>Nepenthaceae</taxon>
        <taxon>Nepenthes</taxon>
    </lineage>
</organism>
<protein>
    <submittedName>
        <fullName evidence="1">Uncharacterized protein</fullName>
    </submittedName>
</protein>
<dbReference type="Proteomes" id="UP001279734">
    <property type="component" value="Unassembled WGS sequence"/>
</dbReference>
<evidence type="ECO:0000313" key="2">
    <source>
        <dbReference type="Proteomes" id="UP001279734"/>
    </source>
</evidence>
<name>A0AAD3TJT2_NEPGR</name>